<reference evidence="11 12" key="1">
    <citation type="submission" date="2017-11" db="EMBL/GenBank/DDBJ databases">
        <title>Draft genome of actinobacteria isolated from guarana (Paullinia cupana (Mart.) Ducke.</title>
        <authorList>
            <person name="Siqueira K.A."/>
            <person name="Liotti R.G."/>
            <person name="Mendes T.A.O."/>
            <person name="Soares M.A."/>
        </authorList>
    </citation>
    <scope>NUCLEOTIDE SEQUENCE [LARGE SCALE GENOMIC DNA]</scope>
    <source>
        <strain evidence="11 12">193</strain>
    </source>
</reference>
<keyword evidence="12" id="KW-1185">Reference proteome</keyword>
<comment type="pathway">
    <text evidence="1">Amino-acid biosynthesis; L-histidine biosynthesis; L-histidine from 5-phospho-alpha-D-ribose 1-diphosphate: step 7/9.</text>
</comment>
<dbReference type="Gene3D" id="3.40.640.10">
    <property type="entry name" value="Type I PLP-dependent aspartate aminotransferase-like (Major domain)"/>
    <property type="match status" value="1"/>
</dbReference>
<evidence type="ECO:0000256" key="5">
    <source>
        <dbReference type="ARBA" id="ARBA00022605"/>
    </source>
</evidence>
<comment type="catalytic activity">
    <reaction evidence="9">
        <text>L-histidinol phosphate + 2-oxoglutarate = 3-(imidazol-4-yl)-2-oxopropyl phosphate + L-glutamate</text>
        <dbReference type="Rhea" id="RHEA:23744"/>
        <dbReference type="ChEBI" id="CHEBI:16810"/>
        <dbReference type="ChEBI" id="CHEBI:29985"/>
        <dbReference type="ChEBI" id="CHEBI:57766"/>
        <dbReference type="ChEBI" id="CHEBI:57980"/>
        <dbReference type="EC" id="2.6.1.9"/>
    </reaction>
</comment>
<accession>A0A3M0ILG7</accession>
<dbReference type="PANTHER" id="PTHR43643">
    <property type="entry name" value="HISTIDINOL-PHOSPHATE AMINOTRANSFERASE 2"/>
    <property type="match status" value="1"/>
</dbReference>
<dbReference type="InterPro" id="IPR015422">
    <property type="entry name" value="PyrdxlP-dep_Trfase_small"/>
</dbReference>
<dbReference type="AlphaFoldDB" id="A0A3M0ILG7"/>
<keyword evidence="5" id="KW-0028">Amino-acid biosynthesis</keyword>
<evidence type="ECO:0000313" key="11">
    <source>
        <dbReference type="EMBL" id="RMB82886.1"/>
    </source>
</evidence>
<evidence type="ECO:0000313" key="12">
    <source>
        <dbReference type="Proteomes" id="UP000270471"/>
    </source>
</evidence>
<evidence type="ECO:0000256" key="7">
    <source>
        <dbReference type="ARBA" id="ARBA00022898"/>
    </source>
</evidence>
<evidence type="ECO:0000256" key="6">
    <source>
        <dbReference type="ARBA" id="ARBA00022679"/>
    </source>
</evidence>
<name>A0A3M0ILG7_9ACTN</name>
<dbReference type="InterPro" id="IPR050106">
    <property type="entry name" value="HistidinolP_aminotransfase"/>
</dbReference>
<dbReference type="EC" id="2.6.1.9" evidence="3"/>
<dbReference type="GO" id="GO:0000105">
    <property type="term" value="P:L-histidine biosynthetic process"/>
    <property type="evidence" value="ECO:0007669"/>
    <property type="project" value="UniProtKB-KW"/>
</dbReference>
<dbReference type="InterPro" id="IPR004839">
    <property type="entry name" value="Aminotransferase_I/II_large"/>
</dbReference>
<evidence type="ECO:0000259" key="10">
    <source>
        <dbReference type="Pfam" id="PF00155"/>
    </source>
</evidence>
<evidence type="ECO:0000256" key="1">
    <source>
        <dbReference type="ARBA" id="ARBA00005011"/>
    </source>
</evidence>
<feature type="domain" description="Aminotransferase class I/classII large" evidence="10">
    <location>
        <begin position="100"/>
        <end position="419"/>
    </location>
</feature>
<evidence type="ECO:0000256" key="9">
    <source>
        <dbReference type="ARBA" id="ARBA00047481"/>
    </source>
</evidence>
<dbReference type="GO" id="GO:0004400">
    <property type="term" value="F:histidinol-phosphate transaminase activity"/>
    <property type="evidence" value="ECO:0007669"/>
    <property type="project" value="UniProtKB-EC"/>
</dbReference>
<dbReference type="CDD" id="cd00609">
    <property type="entry name" value="AAT_like"/>
    <property type="match status" value="1"/>
</dbReference>
<comment type="caution">
    <text evidence="11">The sequence shown here is derived from an EMBL/GenBank/DDBJ whole genome shotgun (WGS) entry which is preliminary data.</text>
</comment>
<dbReference type="PANTHER" id="PTHR43643:SF6">
    <property type="entry name" value="HISTIDINOL-PHOSPHATE AMINOTRANSFERASE"/>
    <property type="match status" value="1"/>
</dbReference>
<keyword evidence="4" id="KW-0032">Aminotransferase</keyword>
<dbReference type="GO" id="GO:0030170">
    <property type="term" value="F:pyridoxal phosphate binding"/>
    <property type="evidence" value="ECO:0007669"/>
    <property type="project" value="InterPro"/>
</dbReference>
<dbReference type="EMBL" id="PENI01000019">
    <property type="protein sequence ID" value="RMB82886.1"/>
    <property type="molecule type" value="Genomic_DNA"/>
</dbReference>
<dbReference type="Pfam" id="PF00155">
    <property type="entry name" value="Aminotran_1_2"/>
    <property type="match status" value="1"/>
</dbReference>
<protein>
    <recommendedName>
        <fullName evidence="3">histidinol-phosphate transaminase</fullName>
        <ecNumber evidence="3">2.6.1.9</ecNumber>
    </recommendedName>
</protein>
<dbReference type="InterPro" id="IPR015424">
    <property type="entry name" value="PyrdxlP-dep_Trfase"/>
</dbReference>
<evidence type="ECO:0000256" key="3">
    <source>
        <dbReference type="ARBA" id="ARBA00012748"/>
    </source>
</evidence>
<sequence>MGTPGADRPAGIGTSVMQTYVPIPSSVVSQSPPHARTHARVADGRRVGRQARSLFPLGNTAVQASVPASSRSLGTVFVTRTAHGRSTMQSMVQGGVAGLRLDWNECAGGPSPVAVARVAANAADLHRYPRGLLSEVSEAVARENGVDPASVLLTNGVDEAVDLVLTLVDTAWFVSPGFDSYSDRAAVLGRTARPISLDEHWEPTVSPAELAGQGAVFIAQPHNPTGHLFDSAWVDAVVAEAELAFLDTTYAAFAGPDLQGTLTDPYPLDTHPRLLMFRSFSKSHGLAGVRLGALIGAPGLISRLRGNQRFHSVDSVALHALAGALDDPGHQLKLRDQVLTERPYYVKALHAHPVFAEARDTHANFVVARTRDGLSSAEVTRRLAEQNVWVRDCGELGLTGWLRISVGTRDELGELIDALDAADPFPGP</sequence>
<keyword evidence="8" id="KW-0368">Histidine biosynthesis</keyword>
<dbReference type="InterPro" id="IPR015421">
    <property type="entry name" value="PyrdxlP-dep_Trfase_major"/>
</dbReference>
<proteinExistence type="inferred from homology"/>
<evidence type="ECO:0000256" key="2">
    <source>
        <dbReference type="ARBA" id="ARBA00007970"/>
    </source>
</evidence>
<dbReference type="SUPFAM" id="SSF53383">
    <property type="entry name" value="PLP-dependent transferases"/>
    <property type="match status" value="1"/>
</dbReference>
<gene>
    <name evidence="11" type="ORF">CTZ28_26470</name>
</gene>
<evidence type="ECO:0000256" key="8">
    <source>
        <dbReference type="ARBA" id="ARBA00023102"/>
    </source>
</evidence>
<keyword evidence="7" id="KW-0663">Pyridoxal phosphate</keyword>
<evidence type="ECO:0000256" key="4">
    <source>
        <dbReference type="ARBA" id="ARBA00022576"/>
    </source>
</evidence>
<dbReference type="Proteomes" id="UP000270471">
    <property type="component" value="Unassembled WGS sequence"/>
</dbReference>
<organism evidence="11 12">
    <name type="scientific">Streptomyces shenzhenensis</name>
    <dbReference type="NCBI Taxonomy" id="943815"/>
    <lineage>
        <taxon>Bacteria</taxon>
        <taxon>Bacillati</taxon>
        <taxon>Actinomycetota</taxon>
        <taxon>Actinomycetes</taxon>
        <taxon>Kitasatosporales</taxon>
        <taxon>Streptomycetaceae</taxon>
        <taxon>Streptomyces</taxon>
    </lineage>
</organism>
<keyword evidence="6" id="KW-0808">Transferase</keyword>
<comment type="similarity">
    <text evidence="2">Belongs to the class-II pyridoxal-phosphate-dependent aminotransferase family. Histidinol-phosphate aminotransferase subfamily.</text>
</comment>
<dbReference type="Gene3D" id="3.90.1150.10">
    <property type="entry name" value="Aspartate Aminotransferase, domain 1"/>
    <property type="match status" value="1"/>
</dbReference>